<sequence>MSVRNLEFFRLGNCNLSRNNGFASISFLSSTNIIALADFVSPYLDSCSFSLKFSNVSN</sequence>
<organism evidence="1">
    <name type="scientific">Rhizophora mucronata</name>
    <name type="common">Asiatic mangrove</name>
    <dbReference type="NCBI Taxonomy" id="61149"/>
    <lineage>
        <taxon>Eukaryota</taxon>
        <taxon>Viridiplantae</taxon>
        <taxon>Streptophyta</taxon>
        <taxon>Embryophyta</taxon>
        <taxon>Tracheophyta</taxon>
        <taxon>Spermatophyta</taxon>
        <taxon>Magnoliopsida</taxon>
        <taxon>eudicotyledons</taxon>
        <taxon>Gunneridae</taxon>
        <taxon>Pentapetalae</taxon>
        <taxon>rosids</taxon>
        <taxon>fabids</taxon>
        <taxon>Malpighiales</taxon>
        <taxon>Rhizophoraceae</taxon>
        <taxon>Rhizophora</taxon>
    </lineage>
</organism>
<name>A0A2P2MWW1_RHIMU</name>
<accession>A0A2P2MWW1</accession>
<proteinExistence type="predicted"/>
<protein>
    <submittedName>
        <fullName evidence="1">Protein TOPLESS</fullName>
    </submittedName>
</protein>
<dbReference type="EMBL" id="GGEC01054230">
    <property type="protein sequence ID" value="MBX34714.1"/>
    <property type="molecule type" value="Transcribed_RNA"/>
</dbReference>
<dbReference type="AlphaFoldDB" id="A0A2P2MWW1"/>
<evidence type="ECO:0000313" key="1">
    <source>
        <dbReference type="EMBL" id="MBX34714.1"/>
    </source>
</evidence>
<reference evidence="1" key="1">
    <citation type="submission" date="2018-02" db="EMBL/GenBank/DDBJ databases">
        <title>Rhizophora mucronata_Transcriptome.</title>
        <authorList>
            <person name="Meera S.P."/>
            <person name="Sreeshan A."/>
            <person name="Augustine A."/>
        </authorList>
    </citation>
    <scope>NUCLEOTIDE SEQUENCE</scope>
    <source>
        <tissue evidence="1">Leaf</tissue>
    </source>
</reference>